<feature type="region of interest" description="Disordered" evidence="1">
    <location>
        <begin position="74"/>
        <end position="210"/>
    </location>
</feature>
<dbReference type="OrthoDB" id="1886721at2759"/>
<dbReference type="PANTHER" id="PTHR34379:SF3">
    <property type="entry name" value="PROTEIN, PUTATIVE-RELATED"/>
    <property type="match status" value="1"/>
</dbReference>
<evidence type="ECO:0000256" key="2">
    <source>
        <dbReference type="SAM" id="Phobius"/>
    </source>
</evidence>
<feature type="compositionally biased region" description="Polar residues" evidence="1">
    <location>
        <begin position="86"/>
        <end position="95"/>
    </location>
</feature>
<dbReference type="AlphaFoldDB" id="A0A9D3VYX9"/>
<dbReference type="PANTHER" id="PTHR34379">
    <property type="entry name" value="OS07G0553800 PROTEIN"/>
    <property type="match status" value="1"/>
</dbReference>
<feature type="compositionally biased region" description="Low complexity" evidence="1">
    <location>
        <begin position="182"/>
        <end position="195"/>
    </location>
</feature>
<evidence type="ECO:0000313" key="3">
    <source>
        <dbReference type="EMBL" id="KAH1098681.1"/>
    </source>
</evidence>
<evidence type="ECO:0000313" key="4">
    <source>
        <dbReference type="Proteomes" id="UP000828251"/>
    </source>
</evidence>
<feature type="transmembrane region" description="Helical" evidence="2">
    <location>
        <begin position="256"/>
        <end position="282"/>
    </location>
</feature>
<feature type="region of interest" description="Disordered" evidence="1">
    <location>
        <begin position="220"/>
        <end position="239"/>
    </location>
</feature>
<keyword evidence="2" id="KW-1133">Transmembrane helix</keyword>
<keyword evidence="2" id="KW-0812">Transmembrane</keyword>
<proteinExistence type="predicted"/>
<keyword evidence="2" id="KW-0472">Membrane</keyword>
<protein>
    <recommendedName>
        <fullName evidence="5">Transmembrane protein</fullName>
    </recommendedName>
</protein>
<organism evidence="3 4">
    <name type="scientific">Gossypium stocksii</name>
    <dbReference type="NCBI Taxonomy" id="47602"/>
    <lineage>
        <taxon>Eukaryota</taxon>
        <taxon>Viridiplantae</taxon>
        <taxon>Streptophyta</taxon>
        <taxon>Embryophyta</taxon>
        <taxon>Tracheophyta</taxon>
        <taxon>Spermatophyta</taxon>
        <taxon>Magnoliopsida</taxon>
        <taxon>eudicotyledons</taxon>
        <taxon>Gunneridae</taxon>
        <taxon>Pentapetalae</taxon>
        <taxon>rosids</taxon>
        <taxon>malvids</taxon>
        <taxon>Malvales</taxon>
        <taxon>Malvaceae</taxon>
        <taxon>Malvoideae</taxon>
        <taxon>Gossypium</taxon>
    </lineage>
</organism>
<evidence type="ECO:0008006" key="5">
    <source>
        <dbReference type="Google" id="ProtNLM"/>
    </source>
</evidence>
<dbReference type="EMBL" id="JAIQCV010000005">
    <property type="protein sequence ID" value="KAH1098681.1"/>
    <property type="molecule type" value="Genomic_DNA"/>
</dbReference>
<gene>
    <name evidence="3" type="ORF">J1N35_015602</name>
</gene>
<sequence length="329" mass="36687">MAFVIVLVWKGKLAIVVRRIGESLDKVKTSREGQDHSIWVFKVLHADSISSMSSMAEPQKKTHKTSRFLACFGFSGKKNPPKKPIQTGSKNTPSLSFPMLCFRPGKSRTKTVPVDNSDKTDTGGENHTPSKLSKKKSDIKLIPSRQNSKPDRQLSFPNQASRTRPKEGPEPNILLGNRKLSDPTTTGSSLPGSPTVKPKINPKTQSKLSHTVSLPVLEGNQRVGNPRKHDRVNSKQHQRKNNGVVGKFDSAMGLSIIMVTLVIMLVWGRLCAILCTSAWFYFRSRYRTINNDNDTKSMANSDESDLNSKEYKKKIVLEGLLERNHRVGL</sequence>
<accession>A0A9D3VYX9</accession>
<dbReference type="Proteomes" id="UP000828251">
    <property type="component" value="Unassembled WGS sequence"/>
</dbReference>
<reference evidence="3 4" key="1">
    <citation type="journal article" date="2021" name="Plant Biotechnol. J.">
        <title>Multi-omics assisted identification of the key and species-specific regulatory components of drought-tolerant mechanisms in Gossypium stocksii.</title>
        <authorList>
            <person name="Yu D."/>
            <person name="Ke L."/>
            <person name="Zhang D."/>
            <person name="Wu Y."/>
            <person name="Sun Y."/>
            <person name="Mei J."/>
            <person name="Sun J."/>
            <person name="Sun Y."/>
        </authorList>
    </citation>
    <scope>NUCLEOTIDE SEQUENCE [LARGE SCALE GENOMIC DNA]</scope>
    <source>
        <strain evidence="4">cv. E1</strain>
        <tissue evidence="3">Leaf</tissue>
    </source>
</reference>
<keyword evidence="4" id="KW-1185">Reference proteome</keyword>
<evidence type="ECO:0000256" key="1">
    <source>
        <dbReference type="SAM" id="MobiDB-lite"/>
    </source>
</evidence>
<dbReference type="InterPro" id="IPR040411">
    <property type="entry name" value="At5g23160-like"/>
</dbReference>
<feature type="compositionally biased region" description="Basic residues" evidence="1">
    <location>
        <begin position="225"/>
        <end position="239"/>
    </location>
</feature>
<comment type="caution">
    <text evidence="3">The sequence shown here is derived from an EMBL/GenBank/DDBJ whole genome shotgun (WGS) entry which is preliminary data.</text>
</comment>
<name>A0A9D3VYX9_9ROSI</name>